<accession>A0A4V2EXV4</accession>
<dbReference type="NCBIfam" id="TIGR02315">
    <property type="entry name" value="ABC_phnC"/>
    <property type="match status" value="1"/>
</dbReference>
<organism evidence="8 9">
    <name type="scientific">Xylanimonas ulmi</name>
    <dbReference type="NCBI Taxonomy" id="228973"/>
    <lineage>
        <taxon>Bacteria</taxon>
        <taxon>Bacillati</taxon>
        <taxon>Actinomycetota</taxon>
        <taxon>Actinomycetes</taxon>
        <taxon>Micrococcales</taxon>
        <taxon>Promicromonosporaceae</taxon>
        <taxon>Xylanimonas</taxon>
    </lineage>
</organism>
<evidence type="ECO:0000313" key="9">
    <source>
        <dbReference type="Proteomes" id="UP000293852"/>
    </source>
</evidence>
<proteinExistence type="predicted"/>
<dbReference type="InterPro" id="IPR003593">
    <property type="entry name" value="AAA+_ATPase"/>
</dbReference>
<keyword evidence="3" id="KW-0547">Nucleotide-binding</keyword>
<dbReference type="InterPro" id="IPR012693">
    <property type="entry name" value="ABC_transpr_PhnC"/>
</dbReference>
<keyword evidence="5" id="KW-1278">Translocase</keyword>
<dbReference type="InterPro" id="IPR050086">
    <property type="entry name" value="MetN_ABC_transporter-like"/>
</dbReference>
<dbReference type="Gene3D" id="3.40.50.300">
    <property type="entry name" value="P-loop containing nucleotide triphosphate hydrolases"/>
    <property type="match status" value="1"/>
</dbReference>
<evidence type="ECO:0000256" key="2">
    <source>
        <dbReference type="ARBA" id="ARBA00022475"/>
    </source>
</evidence>
<dbReference type="PROSITE" id="PS50893">
    <property type="entry name" value="ABC_TRANSPORTER_2"/>
    <property type="match status" value="1"/>
</dbReference>
<sequence length="275" mass="29402">MTATPAPGPEAAPAASGPWPVRLDHVTVRYPTGTTALRDVSLAVEAGEMIAVVGLSGSGKSTLVRTVNGLVAPTEGAVRVGPYDVGALRGRGLRRLRGEVGMIFQSFNLADRASVYQNVLVGRVAHTPTWRTLLGAPTRADRDTVLAALDSVGMLERVWGRAGALSGGQKQRVAIARALSQRPRVMLADEPVASLDPPTAHAVMADLRRINTERGLTVLVNLHLMDLARQYTTRMIGLRGGELVYDGPSASADDTVFEEIYGRPIQARDRLGRIR</sequence>
<dbReference type="EMBL" id="SGWX01000001">
    <property type="protein sequence ID" value="RZS60800.1"/>
    <property type="molecule type" value="Genomic_DNA"/>
</dbReference>
<dbReference type="GO" id="GO:0005524">
    <property type="term" value="F:ATP binding"/>
    <property type="evidence" value="ECO:0007669"/>
    <property type="project" value="UniProtKB-KW"/>
</dbReference>
<dbReference type="AlphaFoldDB" id="A0A4V2EXV4"/>
<dbReference type="CDD" id="cd03256">
    <property type="entry name" value="ABC_PhnC_transporter"/>
    <property type="match status" value="1"/>
</dbReference>
<dbReference type="Proteomes" id="UP000293852">
    <property type="component" value="Unassembled WGS sequence"/>
</dbReference>
<evidence type="ECO:0000313" key="8">
    <source>
        <dbReference type="EMBL" id="RZS60800.1"/>
    </source>
</evidence>
<keyword evidence="1" id="KW-0813">Transport</keyword>
<dbReference type="InterPro" id="IPR017871">
    <property type="entry name" value="ABC_transporter-like_CS"/>
</dbReference>
<protein>
    <submittedName>
        <fullName evidence="8">Phosphonate transport system ATP-binding protein</fullName>
    </submittedName>
</protein>
<dbReference type="InterPro" id="IPR027417">
    <property type="entry name" value="P-loop_NTPase"/>
</dbReference>
<dbReference type="GO" id="GO:0016020">
    <property type="term" value="C:membrane"/>
    <property type="evidence" value="ECO:0007669"/>
    <property type="project" value="InterPro"/>
</dbReference>
<evidence type="ECO:0000256" key="4">
    <source>
        <dbReference type="ARBA" id="ARBA00022840"/>
    </source>
</evidence>
<reference evidence="8 9" key="1">
    <citation type="submission" date="2019-02" db="EMBL/GenBank/DDBJ databases">
        <title>Sequencing the genomes of 1000 actinobacteria strains.</title>
        <authorList>
            <person name="Klenk H.-P."/>
        </authorList>
    </citation>
    <scope>NUCLEOTIDE SEQUENCE [LARGE SCALE GENOMIC DNA]</scope>
    <source>
        <strain evidence="8 9">DSM 16932</strain>
    </source>
</reference>
<dbReference type="OrthoDB" id="4283894at2"/>
<keyword evidence="2" id="KW-1003">Cell membrane</keyword>
<dbReference type="Pfam" id="PF00005">
    <property type="entry name" value="ABC_tran"/>
    <property type="match status" value="1"/>
</dbReference>
<dbReference type="PANTHER" id="PTHR43166:SF6">
    <property type="entry name" value="PHOSPHONATES IMPORT ATP-BINDING PROTEIN PHNC"/>
    <property type="match status" value="1"/>
</dbReference>
<keyword evidence="9" id="KW-1185">Reference proteome</keyword>
<dbReference type="GO" id="GO:0016887">
    <property type="term" value="F:ATP hydrolysis activity"/>
    <property type="evidence" value="ECO:0007669"/>
    <property type="project" value="InterPro"/>
</dbReference>
<feature type="domain" description="ABC transporter" evidence="7">
    <location>
        <begin position="21"/>
        <end position="265"/>
    </location>
</feature>
<keyword evidence="4 8" id="KW-0067">ATP-binding</keyword>
<dbReference type="SMART" id="SM00382">
    <property type="entry name" value="AAA"/>
    <property type="match status" value="1"/>
</dbReference>
<evidence type="ECO:0000256" key="1">
    <source>
        <dbReference type="ARBA" id="ARBA00022448"/>
    </source>
</evidence>
<dbReference type="SUPFAM" id="SSF52540">
    <property type="entry name" value="P-loop containing nucleoside triphosphate hydrolases"/>
    <property type="match status" value="1"/>
</dbReference>
<keyword evidence="6" id="KW-0472">Membrane</keyword>
<name>A0A4V2EXV4_9MICO</name>
<dbReference type="PROSITE" id="PS00211">
    <property type="entry name" value="ABC_TRANSPORTER_1"/>
    <property type="match status" value="1"/>
</dbReference>
<comment type="caution">
    <text evidence="8">The sequence shown here is derived from an EMBL/GenBank/DDBJ whole genome shotgun (WGS) entry which is preliminary data.</text>
</comment>
<dbReference type="RefSeq" id="WP_130413001.1">
    <property type="nucleotide sequence ID" value="NZ_SGWX01000001.1"/>
</dbReference>
<evidence type="ECO:0000256" key="6">
    <source>
        <dbReference type="ARBA" id="ARBA00023136"/>
    </source>
</evidence>
<evidence type="ECO:0000259" key="7">
    <source>
        <dbReference type="PROSITE" id="PS50893"/>
    </source>
</evidence>
<evidence type="ECO:0000256" key="5">
    <source>
        <dbReference type="ARBA" id="ARBA00022967"/>
    </source>
</evidence>
<gene>
    <name evidence="8" type="ORF">EV386_1080</name>
</gene>
<dbReference type="GO" id="GO:0015416">
    <property type="term" value="F:ABC-type phosphonate transporter activity"/>
    <property type="evidence" value="ECO:0007669"/>
    <property type="project" value="InterPro"/>
</dbReference>
<dbReference type="InterPro" id="IPR003439">
    <property type="entry name" value="ABC_transporter-like_ATP-bd"/>
</dbReference>
<evidence type="ECO:0000256" key="3">
    <source>
        <dbReference type="ARBA" id="ARBA00022741"/>
    </source>
</evidence>
<dbReference type="PANTHER" id="PTHR43166">
    <property type="entry name" value="AMINO ACID IMPORT ATP-BINDING PROTEIN"/>
    <property type="match status" value="1"/>
</dbReference>